<name>W9ZHQ5_9EURO</name>
<dbReference type="EMBL" id="AMWN01000002">
    <property type="protein sequence ID" value="EXJ94014.1"/>
    <property type="molecule type" value="Genomic_DNA"/>
</dbReference>
<dbReference type="Proteomes" id="UP000019484">
    <property type="component" value="Unassembled WGS sequence"/>
</dbReference>
<dbReference type="RefSeq" id="XP_007721508.1">
    <property type="nucleotide sequence ID" value="XM_007723318.1"/>
</dbReference>
<evidence type="ECO:0000313" key="4">
    <source>
        <dbReference type="EMBL" id="EXJ94014.1"/>
    </source>
</evidence>
<gene>
    <name evidence="4" type="ORF">A1O1_02407</name>
</gene>
<dbReference type="PANTHER" id="PTHR37402">
    <property type="entry name" value="GRAM DOMAIN-CONTAINING PROTEIN 4"/>
    <property type="match status" value="1"/>
</dbReference>
<keyword evidence="3" id="KW-0472">Membrane</keyword>
<dbReference type="InterPro" id="IPR037847">
    <property type="entry name" value="GRAMDC4"/>
</dbReference>
<evidence type="ECO:0000256" key="3">
    <source>
        <dbReference type="SAM" id="Phobius"/>
    </source>
</evidence>
<protein>
    <recommendedName>
        <fullName evidence="6">GRAM domain-containing protein</fullName>
    </recommendedName>
</protein>
<dbReference type="STRING" id="1182541.W9ZHQ5"/>
<keyword evidence="5" id="KW-1185">Reference proteome</keyword>
<dbReference type="OrthoDB" id="1708389at2759"/>
<keyword evidence="1" id="KW-0175">Coiled coil</keyword>
<proteinExistence type="predicted"/>
<dbReference type="PANTHER" id="PTHR37402:SF1">
    <property type="entry name" value="GRAM DOMAIN-CONTAINING PROTEIN 4"/>
    <property type="match status" value="1"/>
</dbReference>
<sequence>MPSERRDSAAEAQQHVSDLVDGVVYLKNKAKEKTKKLLDSADPSDPADHVSDDETDIFADAAFDPSKIHQPSSPKSKTSTHELVLNSAKDLKYVVLHPRRVARSQATRMAADKLANAKHPTLTIDRDQELLDAHDSLARATSNVSAVSDVDKYKSKVDDAEARIQMLEVQRDSLQTAWILGRHVSRTKVVRPIPRPRIEQFTTIVDGQRRVRWERYLGHLALYYTQGFTAPYIDDFESPPFDLEDLSRILERIAIVSAPWQSFLIDVRDVYMWNDPKQTMRWLALYSVLWYTQHVMGFFYFYIIYVTIRNRLRPSTVQGIRESVARSIDRGTRVQAWGELIQRHGKDDWLEPLLDELGPMIQLQLGDLANLLEALQNFYRWERPRLTAASLFLFSCCLLTTLVADMAFCMKLLWLIVGGVFFFSFPVSARWPQYRLLVSPVRWAFWDVPTHAELAIQNLQQKALLRDADMSEFELPQIQNTADMPNGSAHDETGDEEDQDEDEETQEQELIDKIDRSTESRSFMVYDKLHGRARLIVSRTGVTVHATHGPPRSWQFSDIAEMRKIDDVDVDSMLKNLKHVHSRSAKVLQFEFRSNNDLAEMDGTLTILLQRADRDRVFNLVLGWSGLRWQALMLERQKTKNEKKDRSNLDRSIKRAFI</sequence>
<feature type="transmembrane region" description="Helical" evidence="3">
    <location>
        <begin position="386"/>
        <end position="406"/>
    </location>
</feature>
<keyword evidence="3" id="KW-1133">Transmembrane helix</keyword>
<feature type="transmembrane region" description="Helical" evidence="3">
    <location>
        <begin position="412"/>
        <end position="429"/>
    </location>
</feature>
<feature type="compositionally biased region" description="Acidic residues" evidence="2">
    <location>
        <begin position="493"/>
        <end position="509"/>
    </location>
</feature>
<dbReference type="AlphaFoldDB" id="W9ZHQ5"/>
<feature type="coiled-coil region" evidence="1">
    <location>
        <begin position="150"/>
        <end position="177"/>
    </location>
</feature>
<keyword evidence="3" id="KW-0812">Transmembrane</keyword>
<evidence type="ECO:0000313" key="5">
    <source>
        <dbReference type="Proteomes" id="UP000019484"/>
    </source>
</evidence>
<reference evidence="4 5" key="1">
    <citation type="submission" date="2013-03" db="EMBL/GenBank/DDBJ databases">
        <title>The Genome Sequence of Capronia coronata CBS 617.96.</title>
        <authorList>
            <consortium name="The Broad Institute Genomics Platform"/>
            <person name="Cuomo C."/>
            <person name="de Hoog S."/>
            <person name="Gorbushina A."/>
            <person name="Walker B."/>
            <person name="Young S.K."/>
            <person name="Zeng Q."/>
            <person name="Gargeya S."/>
            <person name="Fitzgerald M."/>
            <person name="Haas B."/>
            <person name="Abouelleil A."/>
            <person name="Allen A.W."/>
            <person name="Alvarado L."/>
            <person name="Arachchi H.M."/>
            <person name="Berlin A.M."/>
            <person name="Chapman S.B."/>
            <person name="Gainer-Dewar J."/>
            <person name="Goldberg J."/>
            <person name="Griggs A."/>
            <person name="Gujja S."/>
            <person name="Hansen M."/>
            <person name="Howarth C."/>
            <person name="Imamovic A."/>
            <person name="Ireland A."/>
            <person name="Larimer J."/>
            <person name="McCowan C."/>
            <person name="Murphy C."/>
            <person name="Pearson M."/>
            <person name="Poon T.W."/>
            <person name="Priest M."/>
            <person name="Roberts A."/>
            <person name="Saif S."/>
            <person name="Shea T."/>
            <person name="Sisk P."/>
            <person name="Sykes S."/>
            <person name="Wortman J."/>
            <person name="Nusbaum C."/>
            <person name="Birren B."/>
        </authorList>
    </citation>
    <scope>NUCLEOTIDE SEQUENCE [LARGE SCALE GENOMIC DNA]</scope>
    <source>
        <strain evidence="4 5">CBS 617.96</strain>
    </source>
</reference>
<evidence type="ECO:0000256" key="1">
    <source>
        <dbReference type="SAM" id="Coils"/>
    </source>
</evidence>
<dbReference type="HOGENOM" id="CLU_022814_1_0_1"/>
<feature type="region of interest" description="Disordered" evidence="2">
    <location>
        <begin position="479"/>
        <end position="513"/>
    </location>
</feature>
<evidence type="ECO:0008006" key="6">
    <source>
        <dbReference type="Google" id="ProtNLM"/>
    </source>
</evidence>
<dbReference type="eggNOG" id="ENOG502QS59">
    <property type="taxonomic scope" value="Eukaryota"/>
</dbReference>
<comment type="caution">
    <text evidence="4">The sequence shown here is derived from an EMBL/GenBank/DDBJ whole genome shotgun (WGS) entry which is preliminary data.</text>
</comment>
<dbReference type="GO" id="GO:0006915">
    <property type="term" value="P:apoptotic process"/>
    <property type="evidence" value="ECO:0007669"/>
    <property type="project" value="InterPro"/>
</dbReference>
<accession>W9ZHQ5</accession>
<organism evidence="4 5">
    <name type="scientific">Capronia coronata CBS 617.96</name>
    <dbReference type="NCBI Taxonomy" id="1182541"/>
    <lineage>
        <taxon>Eukaryota</taxon>
        <taxon>Fungi</taxon>
        <taxon>Dikarya</taxon>
        <taxon>Ascomycota</taxon>
        <taxon>Pezizomycotina</taxon>
        <taxon>Eurotiomycetes</taxon>
        <taxon>Chaetothyriomycetidae</taxon>
        <taxon>Chaetothyriales</taxon>
        <taxon>Herpotrichiellaceae</taxon>
        <taxon>Capronia</taxon>
    </lineage>
</organism>
<feature type="region of interest" description="Disordered" evidence="2">
    <location>
        <begin position="33"/>
        <end position="53"/>
    </location>
</feature>
<dbReference type="GeneID" id="19157307"/>
<evidence type="ECO:0000256" key="2">
    <source>
        <dbReference type="SAM" id="MobiDB-lite"/>
    </source>
</evidence>
<feature type="transmembrane region" description="Helical" evidence="3">
    <location>
        <begin position="282"/>
        <end position="305"/>
    </location>
</feature>